<feature type="transmembrane region" description="Helical" evidence="10">
    <location>
        <begin position="12"/>
        <end position="29"/>
    </location>
</feature>
<feature type="transmembrane region" description="Helical" evidence="10">
    <location>
        <begin position="114"/>
        <end position="137"/>
    </location>
</feature>
<evidence type="ECO:0000256" key="10">
    <source>
        <dbReference type="RuleBase" id="RU362071"/>
    </source>
</evidence>
<comment type="similarity">
    <text evidence="2 10">Belongs to the FliR/MopE/SpaR family.</text>
</comment>
<comment type="subcellular location">
    <subcellularLocation>
        <location evidence="10">Cell membrane</location>
        <topology evidence="10">Multi-pass membrane protein</topology>
    </subcellularLocation>
    <subcellularLocation>
        <location evidence="10">Bacterial flagellum basal body</location>
    </subcellularLocation>
</comment>
<dbReference type="GO" id="GO:0044780">
    <property type="term" value="P:bacterial-type flagellum assembly"/>
    <property type="evidence" value="ECO:0007669"/>
    <property type="project" value="UniProtKB-UniRule"/>
</dbReference>
<accession>A0A1F4SLP8</accession>
<evidence type="ECO:0000256" key="7">
    <source>
        <dbReference type="ARBA" id="ARBA00023136"/>
    </source>
</evidence>
<dbReference type="PRINTS" id="PR00953">
    <property type="entry name" value="TYPE3IMRPROT"/>
</dbReference>
<proteinExistence type="inferred from homology"/>
<evidence type="ECO:0000313" key="11">
    <source>
        <dbReference type="EMBL" id="OGC21394.1"/>
    </source>
</evidence>
<keyword evidence="11" id="KW-0966">Cell projection</keyword>
<dbReference type="GO" id="GO:0006605">
    <property type="term" value="P:protein targeting"/>
    <property type="evidence" value="ECO:0007669"/>
    <property type="project" value="UniProtKB-UniRule"/>
</dbReference>
<evidence type="ECO:0000256" key="2">
    <source>
        <dbReference type="ARBA" id="ARBA00009772"/>
    </source>
</evidence>
<dbReference type="GO" id="GO:0009425">
    <property type="term" value="C:bacterial-type flagellum basal body"/>
    <property type="evidence" value="ECO:0007669"/>
    <property type="project" value="UniProtKB-SubCell"/>
</dbReference>
<keyword evidence="5 10" id="KW-0812">Transmembrane</keyword>
<evidence type="ECO:0000256" key="9">
    <source>
        <dbReference type="NCBIfam" id="TIGR01400"/>
    </source>
</evidence>
<keyword evidence="7 10" id="KW-0472">Membrane</keyword>
<evidence type="ECO:0000256" key="3">
    <source>
        <dbReference type="ARBA" id="ARBA00021717"/>
    </source>
</evidence>
<keyword evidence="11" id="KW-0282">Flagellum</keyword>
<feature type="transmembrane region" description="Helical" evidence="10">
    <location>
        <begin position="181"/>
        <end position="203"/>
    </location>
</feature>
<evidence type="ECO:0000313" key="12">
    <source>
        <dbReference type="Proteomes" id="UP000178417"/>
    </source>
</evidence>
<keyword evidence="4 10" id="KW-1003">Cell membrane</keyword>
<dbReference type="Pfam" id="PF01311">
    <property type="entry name" value="Bac_export_1"/>
    <property type="match status" value="1"/>
</dbReference>
<keyword evidence="8 10" id="KW-0975">Bacterial flagellum</keyword>
<keyword evidence="6 10" id="KW-1133">Transmembrane helix</keyword>
<dbReference type="PANTHER" id="PTHR30065">
    <property type="entry name" value="FLAGELLAR BIOSYNTHETIC PROTEIN FLIR"/>
    <property type="match status" value="1"/>
</dbReference>
<dbReference type="NCBIfam" id="TIGR01400">
    <property type="entry name" value="fliR"/>
    <property type="match status" value="1"/>
</dbReference>
<organism evidence="11 12">
    <name type="scientific">candidate division WOR-1 bacterium RIFOXYB2_FULL_37_13</name>
    <dbReference type="NCBI Taxonomy" id="1802579"/>
    <lineage>
        <taxon>Bacteria</taxon>
        <taxon>Bacillati</taxon>
        <taxon>Saganbacteria</taxon>
    </lineage>
</organism>
<dbReference type="Proteomes" id="UP000178417">
    <property type="component" value="Unassembled WGS sequence"/>
</dbReference>
<comment type="caution">
    <text evidence="11">The sequence shown here is derived from an EMBL/GenBank/DDBJ whole genome shotgun (WGS) entry which is preliminary data.</text>
</comment>
<sequence>MIIAIPQIQIFFFILARIAGLFIQAPVLSSRSIPMLAKTALAVWIAIILWFIVPVKIELIPQTMMEFFSLLIVEVALGFTIGFTCNLFFLAAQSAGQFIDLQMGLSVSQSFDPIFGAAISIMEKLMLMLVLVIFLIANGHHLLLAVIQKSFELIPTPAVINFASPSFVSEMMGLGKSLLSISLQLAMPIILVIFIIDFCFGIVSRVAPQVNVFMLGFQLKPPLGLLTMLFILPILIKRIASLLGIMGEEMIKLISALRI</sequence>
<feature type="transmembrane region" description="Helical" evidence="10">
    <location>
        <begin position="67"/>
        <end position="94"/>
    </location>
</feature>
<dbReference type="GO" id="GO:0005886">
    <property type="term" value="C:plasma membrane"/>
    <property type="evidence" value="ECO:0007669"/>
    <property type="project" value="UniProtKB-SubCell"/>
</dbReference>
<comment type="function">
    <text evidence="1 10">Role in flagellar biosynthesis.</text>
</comment>
<dbReference type="STRING" id="1802579.A2310_01340"/>
<evidence type="ECO:0000256" key="5">
    <source>
        <dbReference type="ARBA" id="ARBA00022692"/>
    </source>
</evidence>
<name>A0A1F4SLP8_UNCSA</name>
<feature type="transmembrane region" description="Helical" evidence="10">
    <location>
        <begin position="35"/>
        <end position="55"/>
    </location>
</feature>
<evidence type="ECO:0000256" key="6">
    <source>
        <dbReference type="ARBA" id="ARBA00022989"/>
    </source>
</evidence>
<dbReference type="EMBL" id="MEUB01000044">
    <property type="protein sequence ID" value="OGC21394.1"/>
    <property type="molecule type" value="Genomic_DNA"/>
</dbReference>
<gene>
    <name evidence="11" type="ORF">A2310_01340</name>
</gene>
<dbReference type="InterPro" id="IPR002010">
    <property type="entry name" value="T3SS_IM_R"/>
</dbReference>
<dbReference type="InterPro" id="IPR006303">
    <property type="entry name" value="FliR"/>
</dbReference>
<reference evidence="11 12" key="1">
    <citation type="journal article" date="2016" name="Nat. Commun.">
        <title>Thousands of microbial genomes shed light on interconnected biogeochemical processes in an aquifer system.</title>
        <authorList>
            <person name="Anantharaman K."/>
            <person name="Brown C.T."/>
            <person name="Hug L.A."/>
            <person name="Sharon I."/>
            <person name="Castelle C.J."/>
            <person name="Probst A.J."/>
            <person name="Thomas B.C."/>
            <person name="Singh A."/>
            <person name="Wilkins M.J."/>
            <person name="Karaoz U."/>
            <person name="Brodie E.L."/>
            <person name="Williams K.H."/>
            <person name="Hubbard S.S."/>
            <person name="Banfield J.F."/>
        </authorList>
    </citation>
    <scope>NUCLEOTIDE SEQUENCE [LARGE SCALE GENOMIC DNA]</scope>
</reference>
<feature type="transmembrane region" description="Helical" evidence="10">
    <location>
        <begin position="223"/>
        <end position="245"/>
    </location>
</feature>
<dbReference type="AlphaFoldDB" id="A0A1F4SLP8"/>
<evidence type="ECO:0000256" key="4">
    <source>
        <dbReference type="ARBA" id="ARBA00022475"/>
    </source>
</evidence>
<dbReference type="PANTHER" id="PTHR30065:SF1">
    <property type="entry name" value="SURFACE PRESENTATION OF ANTIGENS PROTEIN SPAR"/>
    <property type="match status" value="1"/>
</dbReference>
<keyword evidence="11" id="KW-0969">Cilium</keyword>
<evidence type="ECO:0000256" key="8">
    <source>
        <dbReference type="ARBA" id="ARBA00023143"/>
    </source>
</evidence>
<protein>
    <recommendedName>
        <fullName evidence="3 9">Flagellar biosynthetic protein FliR</fullName>
    </recommendedName>
</protein>
<evidence type="ECO:0000256" key="1">
    <source>
        <dbReference type="ARBA" id="ARBA00002578"/>
    </source>
</evidence>